<accession>A0A1G6NDY2</accession>
<evidence type="ECO:0000313" key="4">
    <source>
        <dbReference type="Proteomes" id="UP000242949"/>
    </source>
</evidence>
<dbReference type="GO" id="GO:0031125">
    <property type="term" value="P:rRNA 3'-end processing"/>
    <property type="evidence" value="ECO:0007669"/>
    <property type="project" value="TreeGrafter"/>
</dbReference>
<dbReference type="InterPro" id="IPR006674">
    <property type="entry name" value="HD_domain"/>
</dbReference>
<sequence>MKLQSSHFFDQIKIDRDIDDQFVSTILSEFKPTQKTDDTDLFSIDELEPGAKIQKDLLLNDYEVKQTKTNKQFLRLSFSHVSGMVQAKMWDNQGAVEKNTPLLEKHALFTVEGVVDEFNGFKSLTVNRLTPLTNDQDPFTLLPSMNDDSESLTIELFHYFDTLNEPYKSICYQTMRRFWHDFRIVPAAKGFHHNYLGGLLKHTVGLMRIAHFITHFEKGHVEALLTLIHTVEKYHKKELYSHFQTDVGKLNQSVFSDTIDHLYRMTKEVMKLEPSKPDFDQLITAILFHDLGKMLEYDHAGKSYDAFRFLYPTASSDHSSKQGGIQMDPYGVMIGHIPYGVLLFTKLLEKEEIELSLGSIHEISHMILAHHGLPEWGSAVKKPQTINSYLIHIVDYLDSRYDNVTS</sequence>
<dbReference type="PANTHER" id="PTHR37294:SF1">
    <property type="entry name" value="3'-5' EXORIBONUCLEASE YHAM"/>
    <property type="match status" value="1"/>
</dbReference>
<name>A0A1G6NDY2_9BACI</name>
<proteinExistence type="predicted"/>
<dbReference type="Pfam" id="PF01966">
    <property type="entry name" value="HD"/>
    <property type="match status" value="1"/>
</dbReference>
<feature type="domain" description="HD" evidence="2">
    <location>
        <begin position="259"/>
        <end position="398"/>
    </location>
</feature>
<reference evidence="4" key="1">
    <citation type="submission" date="2016-09" db="EMBL/GenBank/DDBJ databases">
        <authorList>
            <person name="Varghese N."/>
            <person name="Submissions S."/>
        </authorList>
    </citation>
    <scope>NUCLEOTIDE SEQUENCE [LARGE SCALE GENOMIC DNA]</scope>
    <source>
        <strain evidence="4">S5</strain>
    </source>
</reference>
<dbReference type="Gene3D" id="1.10.3210.10">
    <property type="entry name" value="Hypothetical protein af1432"/>
    <property type="match status" value="1"/>
</dbReference>
<dbReference type="OrthoDB" id="9778453at2"/>
<keyword evidence="1" id="KW-0378">Hydrolase</keyword>
<keyword evidence="4" id="KW-1185">Reference proteome</keyword>
<gene>
    <name evidence="3" type="ORF">SAMN05421734_1169</name>
</gene>
<evidence type="ECO:0000259" key="2">
    <source>
        <dbReference type="Pfam" id="PF01966"/>
    </source>
</evidence>
<dbReference type="RefSeq" id="WP_090797367.1">
    <property type="nucleotide sequence ID" value="NZ_FMYI01000016.1"/>
</dbReference>
<protein>
    <submittedName>
        <fullName evidence="3">3'-5' exoribonuclease</fullName>
    </submittedName>
</protein>
<dbReference type="AlphaFoldDB" id="A0A1G6NDY2"/>
<dbReference type="EMBL" id="FMYI01000016">
    <property type="protein sequence ID" value="SDC65517.1"/>
    <property type="molecule type" value="Genomic_DNA"/>
</dbReference>
<dbReference type="STRING" id="1612202.SAMN05421734_1169"/>
<dbReference type="GO" id="GO:0016787">
    <property type="term" value="F:hydrolase activity"/>
    <property type="evidence" value="ECO:0007669"/>
    <property type="project" value="UniProtKB-KW"/>
</dbReference>
<dbReference type="InterPro" id="IPR050798">
    <property type="entry name" value="YhaM_exoribonuc/phosphodiest"/>
</dbReference>
<organism evidence="3 4">
    <name type="scientific">Pelagirhabdus alkalitolerans</name>
    <dbReference type="NCBI Taxonomy" id="1612202"/>
    <lineage>
        <taxon>Bacteria</taxon>
        <taxon>Bacillati</taxon>
        <taxon>Bacillota</taxon>
        <taxon>Bacilli</taxon>
        <taxon>Bacillales</taxon>
        <taxon>Bacillaceae</taxon>
        <taxon>Pelagirhabdus</taxon>
    </lineage>
</organism>
<dbReference type="Proteomes" id="UP000242949">
    <property type="component" value="Unassembled WGS sequence"/>
</dbReference>
<evidence type="ECO:0000256" key="1">
    <source>
        <dbReference type="ARBA" id="ARBA00022801"/>
    </source>
</evidence>
<dbReference type="PANTHER" id="PTHR37294">
    <property type="entry name" value="3'-5' EXORIBONUCLEASE YHAM"/>
    <property type="match status" value="1"/>
</dbReference>
<evidence type="ECO:0000313" key="3">
    <source>
        <dbReference type="EMBL" id="SDC65517.1"/>
    </source>
</evidence>
<dbReference type="SUPFAM" id="SSF109604">
    <property type="entry name" value="HD-domain/PDEase-like"/>
    <property type="match status" value="1"/>
</dbReference>